<dbReference type="Proteomes" id="UP001326715">
    <property type="component" value="Chromosome"/>
</dbReference>
<feature type="signal peptide" evidence="11">
    <location>
        <begin position="1"/>
        <end position="23"/>
    </location>
</feature>
<dbReference type="Gene3D" id="2.170.130.10">
    <property type="entry name" value="TonB-dependent receptor, plug domain"/>
    <property type="match status" value="1"/>
</dbReference>
<keyword evidence="3 8" id="KW-1134">Transmembrane beta strand</keyword>
<feature type="chain" id="PRO_5012905078" evidence="11">
    <location>
        <begin position="24"/>
        <end position="1014"/>
    </location>
</feature>
<evidence type="ECO:0000256" key="11">
    <source>
        <dbReference type="SAM" id="SignalP"/>
    </source>
</evidence>
<dbReference type="Proteomes" id="UP000183788">
    <property type="component" value="Unassembled WGS sequence"/>
</dbReference>
<evidence type="ECO:0000313" key="14">
    <source>
        <dbReference type="EMBL" id="SFW38267.1"/>
    </source>
</evidence>
<dbReference type="EMBL" id="CP140154">
    <property type="protein sequence ID" value="WQG87721.1"/>
    <property type="molecule type" value="Genomic_DNA"/>
</dbReference>
<dbReference type="InterPro" id="IPR037066">
    <property type="entry name" value="Plug_dom_sf"/>
</dbReference>
<evidence type="ECO:0000313" key="17">
    <source>
        <dbReference type="Proteomes" id="UP001326715"/>
    </source>
</evidence>
<dbReference type="InterPro" id="IPR039426">
    <property type="entry name" value="TonB-dep_rcpt-like"/>
</dbReference>
<keyword evidence="11" id="KW-0732">Signal</keyword>
<dbReference type="SUPFAM" id="SSF49464">
    <property type="entry name" value="Carboxypeptidase regulatory domain-like"/>
    <property type="match status" value="1"/>
</dbReference>
<dbReference type="InterPro" id="IPR036942">
    <property type="entry name" value="Beta-barrel_TonB_sf"/>
</dbReference>
<evidence type="ECO:0000256" key="10">
    <source>
        <dbReference type="SAM" id="MobiDB-lite"/>
    </source>
</evidence>
<comment type="subcellular location">
    <subcellularLocation>
        <location evidence="1 8">Cell outer membrane</location>
        <topology evidence="1 8">Multi-pass membrane protein</topology>
    </subcellularLocation>
</comment>
<keyword evidence="2 8" id="KW-0813">Transport</keyword>
<evidence type="ECO:0000256" key="4">
    <source>
        <dbReference type="ARBA" id="ARBA00022692"/>
    </source>
</evidence>
<reference evidence="15 17" key="2">
    <citation type="submission" date="2023-11" db="EMBL/GenBank/DDBJ databases">
        <title>MicrobeMod: A computational toolkit for identifying prokaryotic methylation and restriction-modification with nanopore sequencing.</title>
        <authorList>
            <person name="Crits-Christoph A."/>
            <person name="Kang S.C."/>
            <person name="Lee H."/>
            <person name="Ostrov N."/>
        </authorList>
    </citation>
    <scope>NUCLEOTIDE SEQUENCE [LARGE SCALE GENOMIC DNA]</scope>
    <source>
        <strain evidence="15 17">ATCC 23090</strain>
    </source>
</reference>
<dbReference type="OrthoDB" id="609136at2"/>
<feature type="region of interest" description="Disordered" evidence="10">
    <location>
        <begin position="189"/>
        <end position="208"/>
    </location>
</feature>
<dbReference type="Gene3D" id="2.60.40.1120">
    <property type="entry name" value="Carboxypeptidase-like, regulatory domain"/>
    <property type="match status" value="1"/>
</dbReference>
<evidence type="ECO:0000259" key="12">
    <source>
        <dbReference type="Pfam" id="PF00593"/>
    </source>
</evidence>
<keyword evidence="7 8" id="KW-0998">Cell outer membrane</keyword>
<dbReference type="InterPro" id="IPR012910">
    <property type="entry name" value="Plug_dom"/>
</dbReference>
<dbReference type="RefSeq" id="WP_072358403.1">
    <property type="nucleotide sequence ID" value="NZ_CP139972.1"/>
</dbReference>
<organism evidence="14 16">
    <name type="scientific">Chitinophaga sancti</name>
    <dbReference type="NCBI Taxonomy" id="1004"/>
    <lineage>
        <taxon>Bacteria</taxon>
        <taxon>Pseudomonadati</taxon>
        <taxon>Bacteroidota</taxon>
        <taxon>Chitinophagia</taxon>
        <taxon>Chitinophagales</taxon>
        <taxon>Chitinophagaceae</taxon>
        <taxon>Chitinophaga</taxon>
    </lineage>
</organism>
<dbReference type="EMBL" id="FPIZ01000004">
    <property type="protein sequence ID" value="SFW38267.1"/>
    <property type="molecule type" value="Genomic_DNA"/>
</dbReference>
<evidence type="ECO:0000259" key="13">
    <source>
        <dbReference type="Pfam" id="PF07715"/>
    </source>
</evidence>
<proteinExistence type="inferred from homology"/>
<keyword evidence="6 8" id="KW-0472">Membrane</keyword>
<gene>
    <name evidence="14" type="ORF">SAMN05661012_01445</name>
    <name evidence="15" type="ORF">SR876_22595</name>
</gene>
<dbReference type="InterPro" id="IPR008969">
    <property type="entry name" value="CarboxyPept-like_regulatory"/>
</dbReference>
<feature type="domain" description="TonB-dependent receptor-like beta-barrel" evidence="12">
    <location>
        <begin position="478"/>
        <end position="947"/>
    </location>
</feature>
<dbReference type="NCBIfam" id="TIGR04056">
    <property type="entry name" value="OMP_RagA_SusC"/>
    <property type="match status" value="1"/>
</dbReference>
<keyword evidence="4 8" id="KW-0812">Transmembrane</keyword>
<dbReference type="Pfam" id="PF07715">
    <property type="entry name" value="Plug"/>
    <property type="match status" value="1"/>
</dbReference>
<accession>A0A1K1NSP8</accession>
<dbReference type="PROSITE" id="PS52016">
    <property type="entry name" value="TONB_DEPENDENT_REC_3"/>
    <property type="match status" value="1"/>
</dbReference>
<dbReference type="InterPro" id="IPR023996">
    <property type="entry name" value="TonB-dep_OMP_SusC/RagA"/>
</dbReference>
<dbReference type="Pfam" id="PF00593">
    <property type="entry name" value="TonB_dep_Rec_b-barrel"/>
    <property type="match status" value="1"/>
</dbReference>
<sequence length="1014" mass="111271">MKRVSYYLSALLAGLLISALTFAQSRVIQGTVTDENKHPLSFVSVNIKGTNKGAVTDKNGTFSLEVTPNTTLIVRAVGFLTREVGAGTANTLTITMSENASDLNEVVVTALGVKKEKRNLTFSSQEVKSDEILRAREPNIVNTLSGKVSGVQVTNSSGMPGSSSRIVIRGITSLNGENQALIVMDGVPVNNDETDNPKDGGSGSNRLSDIDPGVIESINVLKGAAATALYGSAGARGVVLITTKKGGTNRKPSLTLSSGLSFEQSYLPDRQTTYAQGEHGIYFDGETTATQNKNSWGPRMDTLRVKGEKIAFHNQAREFFKTGRSTNNTIAVEGGNASSSYYLSYTYFNQQGTVPNTDYSRHNLFAKYSTQILDKLTATFQLTYSSVKNNIMPQGWGLENPLWTVFAAPVSFNMKPYLHEDGTQRMFRSGRNNPYWILDNILNTTVVNRYLPVATFVYAPTNWLSFTERMGADMYQDQLQYHINVGDVTYTNGAVQSGNQTLRQFNHDFIVQLRKEFNPKLNTSLLLGNNVYSKHNDAMTAVGLGLAKPNYYNMASASSVTYSESSTLVRKVGFYAQGEIDYNRMLILNLSGRYDGSSVLSANNRYYPYGSAAAAFIFSELLSEKQKKTISFGKVRASYAIVGNDNVYAYSTNTPYSQAIIYGDVSSNLTFPYNGQNGFQISSGLGNPNLKNELQKELEFGLEMKFLDNRLGFETSWFDRKMSDGLVQGIALANSTGFSSTTINSARMETKGLEVLVNATPVRTKNFSWDVTLTYTKMNNKVTEIGAGLNQTSTGNTWAIIGQPWGVLKGTKFARTADGQLRINDAGLPYSDDASNILGNVTPKWMGSITNQLHYKQFGLSFYFDTKQGGQLQNADDGYNLFYGVSKVTENRQDRVVKGISDATGQQNTVSVTGQQYYQQISGITEAVIQDASYIKLRNVSFSYSLGQRTLSHLPFKNASIILTGRNLWIHKSSSFSGPDPEANSWGNSNSSLGLYSFTTPTSRSFDATLKITF</sequence>
<evidence type="ECO:0000256" key="5">
    <source>
        <dbReference type="ARBA" id="ARBA00023077"/>
    </source>
</evidence>
<evidence type="ECO:0000256" key="6">
    <source>
        <dbReference type="ARBA" id="ARBA00023136"/>
    </source>
</evidence>
<dbReference type="NCBIfam" id="TIGR04057">
    <property type="entry name" value="SusC_RagA_signa"/>
    <property type="match status" value="1"/>
</dbReference>
<keyword evidence="5 9" id="KW-0798">TonB box</keyword>
<keyword evidence="17" id="KW-1185">Reference proteome</keyword>
<protein>
    <submittedName>
        <fullName evidence="15">SusC/RagA family TonB-linked outer membrane protein</fullName>
    </submittedName>
    <submittedName>
        <fullName evidence="14">TonB-linked outer membrane protein, SusC/RagA family</fullName>
    </submittedName>
</protein>
<evidence type="ECO:0000256" key="2">
    <source>
        <dbReference type="ARBA" id="ARBA00022448"/>
    </source>
</evidence>
<evidence type="ECO:0000313" key="16">
    <source>
        <dbReference type="Proteomes" id="UP000183788"/>
    </source>
</evidence>
<evidence type="ECO:0000256" key="7">
    <source>
        <dbReference type="ARBA" id="ARBA00023237"/>
    </source>
</evidence>
<dbReference type="GO" id="GO:0009279">
    <property type="term" value="C:cell outer membrane"/>
    <property type="evidence" value="ECO:0007669"/>
    <property type="project" value="UniProtKB-SubCell"/>
</dbReference>
<name>A0A1K1NSP8_9BACT</name>
<dbReference type="STRING" id="1004.SAMN05661012_01445"/>
<dbReference type="AlphaFoldDB" id="A0A1K1NSP8"/>
<dbReference type="InterPro" id="IPR023997">
    <property type="entry name" value="TonB-dep_OMP_SusC/RagA_CS"/>
</dbReference>
<evidence type="ECO:0000256" key="3">
    <source>
        <dbReference type="ARBA" id="ARBA00022452"/>
    </source>
</evidence>
<dbReference type="Gene3D" id="2.40.170.20">
    <property type="entry name" value="TonB-dependent receptor, beta-barrel domain"/>
    <property type="match status" value="1"/>
</dbReference>
<feature type="domain" description="TonB-dependent receptor plug" evidence="13">
    <location>
        <begin position="117"/>
        <end position="238"/>
    </location>
</feature>
<dbReference type="Pfam" id="PF13715">
    <property type="entry name" value="CarbopepD_reg_2"/>
    <property type="match status" value="1"/>
</dbReference>
<reference evidence="14 16" key="1">
    <citation type="submission" date="2016-11" db="EMBL/GenBank/DDBJ databases">
        <authorList>
            <person name="Jaros S."/>
            <person name="Januszkiewicz K."/>
            <person name="Wedrychowicz H."/>
        </authorList>
    </citation>
    <scope>NUCLEOTIDE SEQUENCE [LARGE SCALE GENOMIC DNA]</scope>
    <source>
        <strain evidence="14 16">DSM 784</strain>
    </source>
</reference>
<evidence type="ECO:0000256" key="1">
    <source>
        <dbReference type="ARBA" id="ARBA00004571"/>
    </source>
</evidence>
<dbReference type="SUPFAM" id="SSF56935">
    <property type="entry name" value="Porins"/>
    <property type="match status" value="1"/>
</dbReference>
<evidence type="ECO:0000256" key="9">
    <source>
        <dbReference type="RuleBase" id="RU003357"/>
    </source>
</evidence>
<dbReference type="InterPro" id="IPR000531">
    <property type="entry name" value="Beta-barrel_TonB"/>
</dbReference>
<evidence type="ECO:0000256" key="8">
    <source>
        <dbReference type="PROSITE-ProRule" id="PRU01360"/>
    </source>
</evidence>
<evidence type="ECO:0000313" key="15">
    <source>
        <dbReference type="EMBL" id="WQG87721.1"/>
    </source>
</evidence>
<comment type="similarity">
    <text evidence="8 9">Belongs to the TonB-dependent receptor family.</text>
</comment>